<evidence type="ECO:0000256" key="1">
    <source>
        <dbReference type="SAM" id="MobiDB-lite"/>
    </source>
</evidence>
<protein>
    <submittedName>
        <fullName evidence="2">Hypothetical_protein</fullName>
    </submittedName>
</protein>
<proteinExistence type="predicted"/>
<sequence>MSTRVYPTPYGGCDICLGHLKCAGFQVALYLIIRGFLIFPLHLLDSANLIQTPLTARCLLTLTGAATLRTYGYNPALKPPARYRQLSSELGKFQALQTYTPAHHRRSRRDSLDRDPQRQAYMPRLPALQPERDTLHRLSAQRREALSVPWRKKNQNPRRPGTTSSLAFPFQAFSQTLEPQLAFLLKLHTHFSGLLEWRNSFSGPFQRFLFLHTTHPN</sequence>
<organism evidence="2 3">
    <name type="scientific">Hexamita inflata</name>
    <dbReference type="NCBI Taxonomy" id="28002"/>
    <lineage>
        <taxon>Eukaryota</taxon>
        <taxon>Metamonada</taxon>
        <taxon>Diplomonadida</taxon>
        <taxon>Hexamitidae</taxon>
        <taxon>Hexamitinae</taxon>
        <taxon>Hexamita</taxon>
    </lineage>
</organism>
<accession>A0ABP1HTQ6</accession>
<evidence type="ECO:0000313" key="2">
    <source>
        <dbReference type="EMBL" id="CAL6000754.1"/>
    </source>
</evidence>
<name>A0ABP1HTQ6_9EUKA</name>
<gene>
    <name evidence="2" type="ORF">HINF_LOCUS16872</name>
</gene>
<keyword evidence="3" id="KW-1185">Reference proteome</keyword>
<reference evidence="2 3" key="1">
    <citation type="submission" date="2024-07" db="EMBL/GenBank/DDBJ databases">
        <authorList>
            <person name="Akdeniz Z."/>
        </authorList>
    </citation>
    <scope>NUCLEOTIDE SEQUENCE [LARGE SCALE GENOMIC DNA]</scope>
</reference>
<dbReference type="EMBL" id="CAXDID020000041">
    <property type="protein sequence ID" value="CAL6000754.1"/>
    <property type="molecule type" value="Genomic_DNA"/>
</dbReference>
<feature type="region of interest" description="Disordered" evidence="1">
    <location>
        <begin position="100"/>
        <end position="126"/>
    </location>
</feature>
<dbReference type="Proteomes" id="UP001642409">
    <property type="component" value="Unassembled WGS sequence"/>
</dbReference>
<evidence type="ECO:0000313" key="3">
    <source>
        <dbReference type="Proteomes" id="UP001642409"/>
    </source>
</evidence>
<comment type="caution">
    <text evidence="2">The sequence shown here is derived from an EMBL/GenBank/DDBJ whole genome shotgun (WGS) entry which is preliminary data.</text>
</comment>